<reference evidence="3" key="1">
    <citation type="submission" date="2010-08" db="EMBL/GenBank/DDBJ databases">
        <authorList>
            <consortium name="Caenorhabditis japonica Sequencing Consortium"/>
            <person name="Wilson R.K."/>
        </authorList>
    </citation>
    <scope>NUCLEOTIDE SEQUENCE [LARGE SCALE GENOMIC DNA]</scope>
    <source>
        <strain evidence="3">DF5081</strain>
    </source>
</reference>
<dbReference type="InterPro" id="IPR048960">
    <property type="entry name" value="POLQ-like_helical"/>
</dbReference>
<evidence type="ECO:0000313" key="2">
    <source>
        <dbReference type="EnsemblMetazoa" id="CJA13229.1"/>
    </source>
</evidence>
<reference evidence="2" key="2">
    <citation type="submission" date="2022-06" db="UniProtKB">
        <authorList>
            <consortium name="EnsemblMetazoa"/>
        </authorList>
    </citation>
    <scope>IDENTIFICATION</scope>
    <source>
        <strain evidence="2">DF5081</strain>
    </source>
</reference>
<dbReference type="SUPFAM" id="SSF158702">
    <property type="entry name" value="Sec63 N-terminal domain-like"/>
    <property type="match status" value="1"/>
</dbReference>
<dbReference type="Gene3D" id="1.10.3380.20">
    <property type="match status" value="1"/>
</dbReference>
<proteinExistence type="predicted"/>
<dbReference type="InterPro" id="IPR002298">
    <property type="entry name" value="DNA_polymerase_A"/>
</dbReference>
<keyword evidence="3" id="KW-1185">Reference proteome</keyword>
<dbReference type="AlphaFoldDB" id="A0A8R1DWJ6"/>
<feature type="domain" description="POLQ-like helical" evidence="1">
    <location>
        <begin position="91"/>
        <end position="246"/>
    </location>
</feature>
<dbReference type="GO" id="GO:0006261">
    <property type="term" value="P:DNA-templated DNA replication"/>
    <property type="evidence" value="ECO:0007669"/>
    <property type="project" value="InterPro"/>
</dbReference>
<dbReference type="Pfam" id="PF21099">
    <property type="entry name" value="POLQ_helical"/>
    <property type="match status" value="1"/>
</dbReference>
<dbReference type="PANTHER" id="PTHR10133">
    <property type="entry name" value="DNA POLYMERASE I"/>
    <property type="match status" value="1"/>
</dbReference>
<dbReference type="PANTHER" id="PTHR10133:SF62">
    <property type="entry name" value="DNA POLYMERASE THETA"/>
    <property type="match status" value="1"/>
</dbReference>
<dbReference type="GO" id="GO:0097681">
    <property type="term" value="P:double-strand break repair via alternative nonhomologous end joining"/>
    <property type="evidence" value="ECO:0007669"/>
    <property type="project" value="TreeGrafter"/>
</dbReference>
<dbReference type="Proteomes" id="UP000005237">
    <property type="component" value="Unassembled WGS sequence"/>
</dbReference>
<protein>
    <recommendedName>
        <fullName evidence="1">POLQ-like helical domain-containing protein</fullName>
    </recommendedName>
</protein>
<name>A0A8R1DWJ6_CAEJA</name>
<organism evidence="2 3">
    <name type="scientific">Caenorhabditis japonica</name>
    <dbReference type="NCBI Taxonomy" id="281687"/>
    <lineage>
        <taxon>Eukaryota</taxon>
        <taxon>Metazoa</taxon>
        <taxon>Ecdysozoa</taxon>
        <taxon>Nematoda</taxon>
        <taxon>Chromadorea</taxon>
        <taxon>Rhabditida</taxon>
        <taxon>Rhabditina</taxon>
        <taxon>Rhabditomorpha</taxon>
        <taxon>Rhabditoidea</taxon>
        <taxon>Rhabditidae</taxon>
        <taxon>Peloderinae</taxon>
        <taxon>Caenorhabditis</taxon>
    </lineage>
</organism>
<accession>A0A8R1DWJ6</accession>
<dbReference type="EnsemblMetazoa" id="CJA13229.1">
    <property type="protein sequence ID" value="CJA13229.1"/>
    <property type="gene ID" value="WBGene00132433"/>
</dbReference>
<evidence type="ECO:0000313" key="3">
    <source>
        <dbReference type="Proteomes" id="UP000005237"/>
    </source>
</evidence>
<dbReference type="GO" id="GO:0003887">
    <property type="term" value="F:DNA-directed DNA polymerase activity"/>
    <property type="evidence" value="ECO:0007669"/>
    <property type="project" value="InterPro"/>
</dbReference>
<sequence length="280" mass="31806">MDNCIRTRQRDTERTNLGRFILEGICTGLTTTRNEILQLCSLLLFESKSDCLNRCDVAIDSLHTNSFICSDGEQLQPTQLARAAIASSLPPEAALAIFKDLNVASRAIALDTELHMLYLVTPINVSVWQECDWHHLFALFSKLPPDHRRIAKLVGASEKFILERMGGGRNETQLQVHTRFFSALALFDLINEMSIYEVSHKYRISRGCLQTLQSQSATYAAMIVAFCLRLGWTYLKALLDGFAARLMFGIRSELSELVQIDGIDGQRDFAFFRWRTWGQF</sequence>
<evidence type="ECO:0000259" key="1">
    <source>
        <dbReference type="Pfam" id="PF21099"/>
    </source>
</evidence>